<dbReference type="Pfam" id="PF00656">
    <property type="entry name" value="Peptidase_C14"/>
    <property type="match status" value="1"/>
</dbReference>
<dbReference type="EMBL" id="JAAOLE020000001">
    <property type="protein sequence ID" value="NVI49311.1"/>
    <property type="molecule type" value="Genomic_DNA"/>
</dbReference>
<evidence type="ECO:0000313" key="2">
    <source>
        <dbReference type="EMBL" id="NVI49311.1"/>
    </source>
</evidence>
<organism evidence="2">
    <name type="scientific">Bradyrhizobium septentrionale</name>
    <dbReference type="NCBI Taxonomy" id="1404411"/>
    <lineage>
        <taxon>Bacteria</taxon>
        <taxon>Pseudomonadati</taxon>
        <taxon>Pseudomonadota</taxon>
        <taxon>Alphaproteobacteria</taxon>
        <taxon>Hyphomicrobiales</taxon>
        <taxon>Nitrobacteraceae</taxon>
        <taxon>Bradyrhizobium</taxon>
    </lineage>
</organism>
<accession>A0A973W7Z6</accession>
<feature type="domain" description="Peptidase C14 caspase" evidence="1">
    <location>
        <begin position="34"/>
        <end position="255"/>
    </location>
</feature>
<dbReference type="RefSeq" id="WP_166213717.1">
    <property type="nucleotide sequence ID" value="NZ_CP088285.1"/>
</dbReference>
<comment type="caution">
    <text evidence="2">The sequence shown here is derived from an EMBL/GenBank/DDBJ whole genome shotgun (WGS) entry which is preliminary data.</text>
</comment>
<dbReference type="GO" id="GO:0006508">
    <property type="term" value="P:proteolysis"/>
    <property type="evidence" value="ECO:0007669"/>
    <property type="project" value="InterPro"/>
</dbReference>
<proteinExistence type="predicted"/>
<sequence length="803" mass="88265">MAKAEQVVPSNDKRRDVGLVYDDDSLAEGPATHVLILGIGSYQSSRLKSVSTSVISARNLADWFVDDQKARFSNENCSLGSLAILLSEDKTGRLSTYAGGEVPRATFANAKAAMQAWLDRINTNKDNLAILYVAGHGESFVNRTSFLLEDYGRDKYDATAGMVEVEQLIGSLENAMPVSQLLCFDCCRNPTAADLPWNEIGGNKLIALTRRTDDHGEPRKQWVICSTSLGTAAAGMKDGPTLFNTALLQGLNGVASDPGADGWPVRPGLLFDKIDKILALHRLPDQKPQTPAGRCAGSFDITFPGEFTDVPVYITLKDPAKWPDSTINVSVDGTLVPPAIRGKANQSPFHVRKFQELSVLEIDARGGPASLGSAKAKVRAPSLFITVDQQPVPLRKVRTPGSQAILEIEVPSQYHTGIGGVASITRRDARQSPAYTFPIATGEFDVGRIAIEPGEVTVALHTPDGRIQSRDVTVQEQETTRVIFDSFQSPHEWLVSAVLTGAIHPPSTETVQMAAGGSEVVVEAFGGVGMIRGAVFARAPAIKINHVDDDERYARFDFRDERTRPDRPLQDRRWLTMDRLVRTFEFQRSRPRFPFARITMGRRSELAAIPTSVARSEWRSYALIDRSAHRDTPMTTMVVDNPLWSTLLGFLGSRDMTQSSVLLDHRLLVHAVNAIEDKVANPLAAVAGALIAVSGSSSIEEEWDPWLRNIVHWFPSIPDGPIILGRHLLNRARSRRDIRLATMCMIEGFWRGVPCYSLTVDWLARGLESIPEPPPAVIEAARHARRLANRVDPTRAFTVILER</sequence>
<dbReference type="AlphaFoldDB" id="A0A973W7Z6"/>
<gene>
    <name evidence="2" type="ORF">HAP48_042050</name>
</gene>
<reference evidence="2" key="1">
    <citation type="submission" date="2020-06" db="EMBL/GenBank/DDBJ databases">
        <title>Whole Genome Sequence of Bradyrhizobium sp. Strain 1S1.</title>
        <authorList>
            <person name="Bromfield E.S.P."/>
            <person name="Cloutier S."/>
        </authorList>
    </citation>
    <scope>NUCLEOTIDE SEQUENCE [LARGE SCALE GENOMIC DNA]</scope>
    <source>
        <strain evidence="2">1S1</strain>
    </source>
</reference>
<dbReference type="InterPro" id="IPR011600">
    <property type="entry name" value="Pept_C14_caspase"/>
</dbReference>
<evidence type="ECO:0000259" key="1">
    <source>
        <dbReference type="Pfam" id="PF00656"/>
    </source>
</evidence>
<protein>
    <recommendedName>
        <fullName evidence="1">Peptidase C14 caspase domain-containing protein</fullName>
    </recommendedName>
</protein>
<dbReference type="GO" id="GO:0004197">
    <property type="term" value="F:cysteine-type endopeptidase activity"/>
    <property type="evidence" value="ECO:0007669"/>
    <property type="project" value="InterPro"/>
</dbReference>
<name>A0A973W7Z6_9BRAD</name>
<dbReference type="Gene3D" id="3.40.50.1460">
    <property type="match status" value="1"/>
</dbReference>